<evidence type="ECO:0000313" key="7">
    <source>
        <dbReference type="Proteomes" id="UP000054217"/>
    </source>
</evidence>
<dbReference type="Pfam" id="PF00732">
    <property type="entry name" value="GMC_oxred_N"/>
    <property type="match status" value="2"/>
</dbReference>
<dbReference type="PANTHER" id="PTHR11552:SF147">
    <property type="entry name" value="CHOLINE DEHYDROGENASE, MITOCHONDRIAL"/>
    <property type="match status" value="1"/>
</dbReference>
<organism evidence="6 7">
    <name type="scientific">Pisolithus tinctorius Marx 270</name>
    <dbReference type="NCBI Taxonomy" id="870435"/>
    <lineage>
        <taxon>Eukaryota</taxon>
        <taxon>Fungi</taxon>
        <taxon>Dikarya</taxon>
        <taxon>Basidiomycota</taxon>
        <taxon>Agaricomycotina</taxon>
        <taxon>Agaricomycetes</taxon>
        <taxon>Agaricomycetidae</taxon>
        <taxon>Boletales</taxon>
        <taxon>Sclerodermatineae</taxon>
        <taxon>Pisolithaceae</taxon>
        <taxon>Pisolithus</taxon>
    </lineage>
</organism>
<evidence type="ECO:0000259" key="5">
    <source>
        <dbReference type="PROSITE" id="PS00624"/>
    </source>
</evidence>
<dbReference type="PROSITE" id="PS00624">
    <property type="entry name" value="GMC_OXRED_2"/>
    <property type="match status" value="1"/>
</dbReference>
<accession>A0A0C3L059</accession>
<evidence type="ECO:0000256" key="2">
    <source>
        <dbReference type="ARBA" id="ARBA00010790"/>
    </source>
</evidence>
<protein>
    <recommendedName>
        <fullName evidence="5">Glucose-methanol-choline oxidoreductase N-terminal domain-containing protein</fullName>
    </recommendedName>
</protein>
<proteinExistence type="inferred from homology"/>
<keyword evidence="3" id="KW-0285">Flavoprotein</keyword>
<sequence>MPKVVNLTSRTTSSLVEPDVFLLPASQKTKGTFAGRLLFHQCNDVGLNYLTLSARYILQLRAHYGAFSDFDEFAEIVGDNSWSWENFKQYVISARPALSDIIIQRRSSGPVTIGYHSYTWKGTEMFVDACVNAGTSFNPDFNTSNGTIGVNKVSPFPSLSRVAIQTTRTLSYVDHHGVRASTEAAYLTSAVLARPNLKIVTDARVTKILFDTSTPNKNPRAIGIEFSAFAQKEVSRRFRARARKGAVVWLIPCYHFRSSCDNDRVSCGAVHTPQLLMISGIGPATHLAECDIPVVADHPGVGSNLHRER</sequence>
<name>A0A0C3L059_PISTI</name>
<dbReference type="PANTHER" id="PTHR11552">
    <property type="entry name" value="GLUCOSE-METHANOL-CHOLINE GMC OXIDOREDUCTASE"/>
    <property type="match status" value="1"/>
</dbReference>
<dbReference type="Proteomes" id="UP000054217">
    <property type="component" value="Unassembled WGS sequence"/>
</dbReference>
<dbReference type="SUPFAM" id="SSF51905">
    <property type="entry name" value="FAD/NAD(P)-binding domain"/>
    <property type="match status" value="1"/>
</dbReference>
<dbReference type="OrthoDB" id="269227at2759"/>
<dbReference type="STRING" id="870435.A0A0C3L059"/>
<evidence type="ECO:0000256" key="3">
    <source>
        <dbReference type="ARBA" id="ARBA00022630"/>
    </source>
</evidence>
<dbReference type="InterPro" id="IPR012132">
    <property type="entry name" value="GMC_OxRdtase"/>
</dbReference>
<dbReference type="EMBL" id="KN831944">
    <property type="protein sequence ID" value="KIO15172.1"/>
    <property type="molecule type" value="Genomic_DNA"/>
</dbReference>
<evidence type="ECO:0000313" key="6">
    <source>
        <dbReference type="EMBL" id="KIO15172.1"/>
    </source>
</evidence>
<gene>
    <name evidence="6" type="ORF">M404DRAFT_17999</name>
</gene>
<dbReference type="Gene3D" id="3.50.50.60">
    <property type="entry name" value="FAD/NAD(P)-binding domain"/>
    <property type="match status" value="1"/>
</dbReference>
<dbReference type="InterPro" id="IPR036188">
    <property type="entry name" value="FAD/NAD-bd_sf"/>
</dbReference>
<comment type="cofactor">
    <cofactor evidence="1">
        <name>FAD</name>
        <dbReference type="ChEBI" id="CHEBI:57692"/>
    </cofactor>
</comment>
<dbReference type="GO" id="GO:0050660">
    <property type="term" value="F:flavin adenine dinucleotide binding"/>
    <property type="evidence" value="ECO:0007669"/>
    <property type="project" value="InterPro"/>
</dbReference>
<keyword evidence="4" id="KW-0274">FAD</keyword>
<dbReference type="InterPro" id="IPR000172">
    <property type="entry name" value="GMC_OxRdtase_N"/>
</dbReference>
<reference evidence="6 7" key="1">
    <citation type="submission" date="2014-04" db="EMBL/GenBank/DDBJ databases">
        <authorList>
            <consortium name="DOE Joint Genome Institute"/>
            <person name="Kuo A."/>
            <person name="Kohler A."/>
            <person name="Costa M.D."/>
            <person name="Nagy L.G."/>
            <person name="Floudas D."/>
            <person name="Copeland A."/>
            <person name="Barry K.W."/>
            <person name="Cichocki N."/>
            <person name="Veneault-Fourrey C."/>
            <person name="LaButti K."/>
            <person name="Lindquist E.A."/>
            <person name="Lipzen A."/>
            <person name="Lundell T."/>
            <person name="Morin E."/>
            <person name="Murat C."/>
            <person name="Sun H."/>
            <person name="Tunlid A."/>
            <person name="Henrissat B."/>
            <person name="Grigoriev I.V."/>
            <person name="Hibbett D.S."/>
            <person name="Martin F."/>
            <person name="Nordberg H.P."/>
            <person name="Cantor M.N."/>
            <person name="Hua S.X."/>
        </authorList>
    </citation>
    <scope>NUCLEOTIDE SEQUENCE [LARGE SCALE GENOMIC DNA]</scope>
    <source>
        <strain evidence="6 7">Marx 270</strain>
    </source>
</reference>
<dbReference type="InParanoid" id="A0A0C3L059"/>
<comment type="similarity">
    <text evidence="2">Belongs to the GMC oxidoreductase family.</text>
</comment>
<dbReference type="AlphaFoldDB" id="A0A0C3L059"/>
<dbReference type="HOGENOM" id="CLU_900514_0_0_1"/>
<reference evidence="7" key="2">
    <citation type="submission" date="2015-01" db="EMBL/GenBank/DDBJ databases">
        <title>Evolutionary Origins and Diversification of the Mycorrhizal Mutualists.</title>
        <authorList>
            <consortium name="DOE Joint Genome Institute"/>
            <consortium name="Mycorrhizal Genomics Consortium"/>
            <person name="Kohler A."/>
            <person name="Kuo A."/>
            <person name="Nagy L.G."/>
            <person name="Floudas D."/>
            <person name="Copeland A."/>
            <person name="Barry K.W."/>
            <person name="Cichocki N."/>
            <person name="Veneault-Fourrey C."/>
            <person name="LaButti K."/>
            <person name="Lindquist E.A."/>
            <person name="Lipzen A."/>
            <person name="Lundell T."/>
            <person name="Morin E."/>
            <person name="Murat C."/>
            <person name="Riley R."/>
            <person name="Ohm R."/>
            <person name="Sun H."/>
            <person name="Tunlid A."/>
            <person name="Henrissat B."/>
            <person name="Grigoriev I.V."/>
            <person name="Hibbett D.S."/>
            <person name="Martin F."/>
        </authorList>
    </citation>
    <scope>NUCLEOTIDE SEQUENCE [LARGE SCALE GENOMIC DNA]</scope>
    <source>
        <strain evidence="7">Marx 270</strain>
    </source>
</reference>
<keyword evidence="7" id="KW-1185">Reference proteome</keyword>
<feature type="domain" description="Glucose-methanol-choline oxidoreductase N-terminal" evidence="5">
    <location>
        <begin position="268"/>
        <end position="282"/>
    </location>
</feature>
<evidence type="ECO:0000256" key="1">
    <source>
        <dbReference type="ARBA" id="ARBA00001974"/>
    </source>
</evidence>
<evidence type="ECO:0000256" key="4">
    <source>
        <dbReference type="ARBA" id="ARBA00022827"/>
    </source>
</evidence>
<dbReference type="GO" id="GO:0016614">
    <property type="term" value="F:oxidoreductase activity, acting on CH-OH group of donors"/>
    <property type="evidence" value="ECO:0007669"/>
    <property type="project" value="InterPro"/>
</dbReference>